<evidence type="ECO:0000256" key="4">
    <source>
        <dbReference type="ARBA" id="ARBA00022801"/>
    </source>
</evidence>
<keyword evidence="1 10" id="KW-0645">Protease</keyword>
<dbReference type="GO" id="GO:0004222">
    <property type="term" value="F:metalloendopeptidase activity"/>
    <property type="evidence" value="ECO:0007669"/>
    <property type="project" value="UniProtKB-UniRule"/>
</dbReference>
<dbReference type="Proteomes" id="UP001153620">
    <property type="component" value="Chromosome 4"/>
</dbReference>
<feature type="binding site" evidence="10">
    <location>
        <position position="205"/>
    </location>
    <ligand>
        <name>Zn(2+)</name>
        <dbReference type="ChEBI" id="CHEBI:29105"/>
        <note>catalytic</note>
    </ligand>
</feature>
<dbReference type="SUPFAM" id="SSF55486">
    <property type="entry name" value="Metalloproteases ('zincins'), catalytic domain"/>
    <property type="match status" value="1"/>
</dbReference>
<evidence type="ECO:0000256" key="6">
    <source>
        <dbReference type="ARBA" id="ARBA00023049"/>
    </source>
</evidence>
<keyword evidence="9" id="KW-0325">Glycoprotein</keyword>
<evidence type="ECO:0000256" key="2">
    <source>
        <dbReference type="ARBA" id="ARBA00022723"/>
    </source>
</evidence>
<evidence type="ECO:0000256" key="1">
    <source>
        <dbReference type="ARBA" id="ARBA00022670"/>
    </source>
</evidence>
<dbReference type="InterPro" id="IPR001506">
    <property type="entry name" value="Peptidase_M12A"/>
</dbReference>
<evidence type="ECO:0000313" key="13">
    <source>
        <dbReference type="EMBL" id="CAG9811868.1"/>
    </source>
</evidence>
<feature type="binding site" evidence="10">
    <location>
        <position position="215"/>
    </location>
    <ligand>
        <name>Zn(2+)</name>
        <dbReference type="ChEBI" id="CHEBI:29105"/>
        <note>catalytic</note>
    </ligand>
</feature>
<evidence type="ECO:0000313" key="14">
    <source>
        <dbReference type="Proteomes" id="UP001153620"/>
    </source>
</evidence>
<dbReference type="CDD" id="cd04280">
    <property type="entry name" value="ZnMc_astacin_like"/>
    <property type="match status" value="1"/>
</dbReference>
<feature type="domain" description="Peptidase M12A" evidence="12">
    <location>
        <begin position="107"/>
        <end position="309"/>
    </location>
</feature>
<dbReference type="EC" id="3.4.24.-" evidence="11"/>
<dbReference type="SMART" id="SM00235">
    <property type="entry name" value="ZnMc"/>
    <property type="match status" value="1"/>
</dbReference>
<dbReference type="PROSITE" id="PS51864">
    <property type="entry name" value="ASTACIN"/>
    <property type="match status" value="1"/>
</dbReference>
<dbReference type="InterPro" id="IPR024079">
    <property type="entry name" value="MetalloPept_cat_dom_sf"/>
</dbReference>
<keyword evidence="8" id="KW-1015">Disulfide bond</keyword>
<feature type="signal peptide" evidence="11">
    <location>
        <begin position="1"/>
        <end position="19"/>
    </location>
</feature>
<keyword evidence="7" id="KW-0865">Zymogen</keyword>
<dbReference type="PANTHER" id="PTHR10127:SF780">
    <property type="entry name" value="METALLOENDOPEPTIDASE"/>
    <property type="match status" value="1"/>
</dbReference>
<dbReference type="AlphaFoldDB" id="A0A9N9S6K2"/>
<name>A0A9N9S6K2_9DIPT</name>
<dbReference type="PANTHER" id="PTHR10127">
    <property type="entry name" value="DISCOIDIN, CUB, EGF, LAMININ , AND ZINC METALLOPROTEASE DOMAIN CONTAINING"/>
    <property type="match status" value="1"/>
</dbReference>
<evidence type="ECO:0000256" key="8">
    <source>
        <dbReference type="ARBA" id="ARBA00023157"/>
    </source>
</evidence>
<keyword evidence="2 10" id="KW-0479">Metal-binding</keyword>
<dbReference type="FunFam" id="3.40.390.10:FF:000015">
    <property type="entry name" value="Meprin A subunit"/>
    <property type="match status" value="1"/>
</dbReference>
<evidence type="ECO:0000256" key="10">
    <source>
        <dbReference type="PROSITE-ProRule" id="PRU01211"/>
    </source>
</evidence>
<organism evidence="13 14">
    <name type="scientific">Chironomus riparius</name>
    <dbReference type="NCBI Taxonomy" id="315576"/>
    <lineage>
        <taxon>Eukaryota</taxon>
        <taxon>Metazoa</taxon>
        <taxon>Ecdysozoa</taxon>
        <taxon>Arthropoda</taxon>
        <taxon>Hexapoda</taxon>
        <taxon>Insecta</taxon>
        <taxon>Pterygota</taxon>
        <taxon>Neoptera</taxon>
        <taxon>Endopterygota</taxon>
        <taxon>Diptera</taxon>
        <taxon>Nematocera</taxon>
        <taxon>Chironomoidea</taxon>
        <taxon>Chironomidae</taxon>
        <taxon>Chironominae</taxon>
        <taxon>Chironomus</taxon>
    </lineage>
</organism>
<keyword evidence="5 10" id="KW-0862">Zinc</keyword>
<reference evidence="13" key="1">
    <citation type="submission" date="2022-01" db="EMBL/GenBank/DDBJ databases">
        <authorList>
            <person name="King R."/>
        </authorList>
    </citation>
    <scope>NUCLEOTIDE SEQUENCE</scope>
</reference>
<evidence type="ECO:0000259" key="12">
    <source>
        <dbReference type="PROSITE" id="PS51864"/>
    </source>
</evidence>
<evidence type="ECO:0000256" key="5">
    <source>
        <dbReference type="ARBA" id="ARBA00022833"/>
    </source>
</evidence>
<protein>
    <recommendedName>
        <fullName evidence="11">Metalloendopeptidase</fullName>
        <ecNumber evidence="11">3.4.24.-</ecNumber>
    </recommendedName>
</protein>
<keyword evidence="3 11" id="KW-0732">Signal</keyword>
<dbReference type="InterPro" id="IPR006026">
    <property type="entry name" value="Peptidase_Metallo"/>
</dbReference>
<feature type="chain" id="PRO_5040535749" description="Metalloendopeptidase" evidence="11">
    <location>
        <begin position="20"/>
        <end position="315"/>
    </location>
</feature>
<keyword evidence="14" id="KW-1185">Reference proteome</keyword>
<dbReference type="PRINTS" id="PR00480">
    <property type="entry name" value="ASTACIN"/>
</dbReference>
<evidence type="ECO:0000256" key="3">
    <source>
        <dbReference type="ARBA" id="ARBA00022729"/>
    </source>
</evidence>
<sequence length="315" mass="35927">MAIITNLLAITSLFVPILAYPQGDKITYALDDDSNDVLSRFRQFEILPSRNSSQKFLRHPEASTALENGEYFQGDMKLSPEQEKYYLTDEDLDIGEGEDAEGVGSRTGIRNLKYRWPKDKNGKVNVPYKIDDAAKFSSYEMSMIKLAFADLQEFTCIRYIPYTSEPDYISIISGRGCHSRIGKIGGKQEISLQKVGCFSRGTIIHELIHTLGYDHMQNHAERDNFITINFENINTAERHNFERVDSRKYNNFGTPYDYISVMHYGPKAFSRNGKETITPKQAAFKDKIGQRKGLSVGDAQRINNMYDCTVATKKF</sequence>
<dbReference type="GO" id="GO:0006508">
    <property type="term" value="P:proteolysis"/>
    <property type="evidence" value="ECO:0007669"/>
    <property type="project" value="UniProtKB-KW"/>
</dbReference>
<comment type="caution">
    <text evidence="10">Lacks conserved residue(s) required for the propagation of feature annotation.</text>
</comment>
<evidence type="ECO:0000256" key="9">
    <source>
        <dbReference type="ARBA" id="ARBA00023180"/>
    </source>
</evidence>
<keyword evidence="4 10" id="KW-0378">Hydrolase</keyword>
<feature type="binding site" evidence="10">
    <location>
        <position position="209"/>
    </location>
    <ligand>
        <name>Zn(2+)</name>
        <dbReference type="ChEBI" id="CHEBI:29105"/>
        <note>catalytic</note>
    </ligand>
</feature>
<comment type="cofactor">
    <cofactor evidence="10 11">
        <name>Zn(2+)</name>
        <dbReference type="ChEBI" id="CHEBI:29105"/>
    </cofactor>
    <text evidence="10 11">Binds 1 zinc ion per subunit.</text>
</comment>
<feature type="active site" evidence="10">
    <location>
        <position position="206"/>
    </location>
</feature>
<dbReference type="InterPro" id="IPR034035">
    <property type="entry name" value="Astacin-like_dom"/>
</dbReference>
<dbReference type="Pfam" id="PF01400">
    <property type="entry name" value="Astacin"/>
    <property type="match status" value="1"/>
</dbReference>
<dbReference type="GO" id="GO:0008270">
    <property type="term" value="F:zinc ion binding"/>
    <property type="evidence" value="ECO:0007669"/>
    <property type="project" value="UniProtKB-UniRule"/>
</dbReference>
<dbReference type="OrthoDB" id="291007at2759"/>
<gene>
    <name evidence="13" type="ORF">CHIRRI_LOCUS14675</name>
</gene>
<accession>A0A9N9S6K2</accession>
<dbReference type="EMBL" id="OU895880">
    <property type="protein sequence ID" value="CAG9811868.1"/>
    <property type="molecule type" value="Genomic_DNA"/>
</dbReference>
<keyword evidence="6 10" id="KW-0482">Metalloprotease</keyword>
<reference evidence="13" key="2">
    <citation type="submission" date="2022-10" db="EMBL/GenBank/DDBJ databases">
        <authorList>
            <consortium name="ENA_rothamsted_submissions"/>
            <consortium name="culmorum"/>
            <person name="King R."/>
        </authorList>
    </citation>
    <scope>NUCLEOTIDE SEQUENCE</scope>
</reference>
<dbReference type="Gene3D" id="3.40.390.10">
    <property type="entry name" value="Collagenase (Catalytic Domain)"/>
    <property type="match status" value="1"/>
</dbReference>
<evidence type="ECO:0000256" key="11">
    <source>
        <dbReference type="RuleBase" id="RU361183"/>
    </source>
</evidence>
<evidence type="ECO:0000256" key="7">
    <source>
        <dbReference type="ARBA" id="ARBA00023145"/>
    </source>
</evidence>
<proteinExistence type="predicted"/>